<dbReference type="Proteomes" id="UP000597762">
    <property type="component" value="Unassembled WGS sequence"/>
</dbReference>
<dbReference type="GO" id="GO:0016020">
    <property type="term" value="C:membrane"/>
    <property type="evidence" value="ECO:0007669"/>
    <property type="project" value="InterPro"/>
</dbReference>
<dbReference type="OrthoDB" id="9030204at2759"/>
<dbReference type="Pfam" id="PF04664">
    <property type="entry name" value="OGFr_N"/>
    <property type="match status" value="1"/>
</dbReference>
<accession>A0A812CGF2</accession>
<sequence length="168" mass="19568">MTNKTSSIQQILPQPAITTNNQSEVIAFYKNEIPSGPQGFYIETILRDWIGNYEQLDDFNNYIQWLFPNRTPGQNRHAPLLTGEDVEQICSSPELKTRALEAFKIMLDFLGMMLQEDSRTFALTDKYFERFKTIISPRTSMVITRILHFLREINQEQVTGKAFKIRTL</sequence>
<dbReference type="PANTHER" id="PTHR14015">
    <property type="entry name" value="OPIOID GROWTH FACTOR RECEPTOR OGFR ZETA-TYPE OPIOID RECEPTOR"/>
    <property type="match status" value="1"/>
</dbReference>
<comment type="similarity">
    <text evidence="1">Belongs to the opioid growth factor receptor family.</text>
</comment>
<reference evidence="3" key="1">
    <citation type="submission" date="2021-01" db="EMBL/GenBank/DDBJ databases">
        <authorList>
            <person name="Li R."/>
            <person name="Bekaert M."/>
        </authorList>
    </citation>
    <scope>NUCLEOTIDE SEQUENCE</scope>
    <source>
        <strain evidence="3">Farmed</strain>
    </source>
</reference>
<comment type="caution">
    <text evidence="3">The sequence shown here is derived from an EMBL/GenBank/DDBJ whole genome shotgun (WGS) entry which is preliminary data.</text>
</comment>
<dbReference type="InterPro" id="IPR006757">
    <property type="entry name" value="OGF_rcpt"/>
</dbReference>
<feature type="domain" description="Opioid growth factor receptor (OGFr) conserved" evidence="2">
    <location>
        <begin position="20"/>
        <end position="157"/>
    </location>
</feature>
<evidence type="ECO:0000259" key="2">
    <source>
        <dbReference type="Pfam" id="PF04664"/>
    </source>
</evidence>
<keyword evidence="4" id="KW-1185">Reference proteome</keyword>
<dbReference type="GO" id="GO:0140625">
    <property type="term" value="F:opioid growth factor receptor activity"/>
    <property type="evidence" value="ECO:0007669"/>
    <property type="project" value="InterPro"/>
</dbReference>
<gene>
    <name evidence="3" type="ORF">SPHA_34277</name>
</gene>
<dbReference type="InterPro" id="IPR039574">
    <property type="entry name" value="OGFr"/>
</dbReference>
<dbReference type="PANTHER" id="PTHR14015:SF2">
    <property type="entry name" value="OPIOID GROWTH FACTOR RECEPTOR (OGFR) CONSERVED DOMAIN-CONTAINING PROTEIN"/>
    <property type="match status" value="1"/>
</dbReference>
<organism evidence="3 4">
    <name type="scientific">Acanthosepion pharaonis</name>
    <name type="common">Pharaoh cuttlefish</name>
    <name type="synonym">Sepia pharaonis</name>
    <dbReference type="NCBI Taxonomy" id="158019"/>
    <lineage>
        <taxon>Eukaryota</taxon>
        <taxon>Metazoa</taxon>
        <taxon>Spiralia</taxon>
        <taxon>Lophotrochozoa</taxon>
        <taxon>Mollusca</taxon>
        <taxon>Cephalopoda</taxon>
        <taxon>Coleoidea</taxon>
        <taxon>Decapodiformes</taxon>
        <taxon>Sepiida</taxon>
        <taxon>Sepiina</taxon>
        <taxon>Sepiidae</taxon>
        <taxon>Acanthosepion</taxon>
    </lineage>
</organism>
<dbReference type="EMBL" id="CAHIKZ030001448">
    <property type="protein sequence ID" value="CAE1264549.1"/>
    <property type="molecule type" value="Genomic_DNA"/>
</dbReference>
<evidence type="ECO:0000313" key="3">
    <source>
        <dbReference type="EMBL" id="CAE1264549.1"/>
    </source>
</evidence>
<protein>
    <recommendedName>
        <fullName evidence="2">Opioid growth factor receptor (OGFr) conserved domain-containing protein</fullName>
    </recommendedName>
</protein>
<name>A0A812CGF2_ACAPH</name>
<dbReference type="AlphaFoldDB" id="A0A812CGF2"/>
<evidence type="ECO:0000313" key="4">
    <source>
        <dbReference type="Proteomes" id="UP000597762"/>
    </source>
</evidence>
<evidence type="ECO:0000256" key="1">
    <source>
        <dbReference type="ARBA" id="ARBA00010365"/>
    </source>
</evidence>
<proteinExistence type="inferred from homology"/>